<dbReference type="GO" id="GO:0000981">
    <property type="term" value="F:DNA-binding transcription factor activity, RNA polymerase II-specific"/>
    <property type="evidence" value="ECO:0007669"/>
    <property type="project" value="InterPro"/>
</dbReference>
<dbReference type="PANTHER" id="PTHR46055">
    <property type="entry name" value="CIRCADIAN LOCOMOTER OUTPUT CYCLES PROTEIN KAPUT"/>
    <property type="match status" value="1"/>
</dbReference>
<keyword evidence="1" id="KW-0090">Biological rhythms</keyword>
<comment type="caution">
    <text evidence="6">The sequence shown here is derived from an EMBL/GenBank/DDBJ whole genome shotgun (WGS) entry which is preliminary data.</text>
</comment>
<dbReference type="Proteomes" id="UP000550707">
    <property type="component" value="Unassembled WGS sequence"/>
</dbReference>
<dbReference type="InterPro" id="IPR035965">
    <property type="entry name" value="PAS-like_dom_sf"/>
</dbReference>
<keyword evidence="7" id="KW-1185">Reference proteome</keyword>
<feature type="region of interest" description="Disordered" evidence="4">
    <location>
        <begin position="1"/>
        <end position="22"/>
    </location>
</feature>
<feature type="coiled-coil region" evidence="3">
    <location>
        <begin position="394"/>
        <end position="421"/>
    </location>
</feature>
<keyword evidence="3" id="KW-0175">Coiled coil</keyword>
<dbReference type="GO" id="GO:0045892">
    <property type="term" value="P:negative regulation of DNA-templated transcription"/>
    <property type="evidence" value="ECO:0007669"/>
    <property type="project" value="TreeGrafter"/>
</dbReference>
<dbReference type="GO" id="GO:0032922">
    <property type="term" value="P:circadian regulation of gene expression"/>
    <property type="evidence" value="ECO:0007669"/>
    <property type="project" value="InterPro"/>
</dbReference>
<dbReference type="EMBL" id="JACASF010000002">
    <property type="protein sequence ID" value="KAF6492711.1"/>
    <property type="molecule type" value="Genomic_DNA"/>
</dbReference>
<dbReference type="InterPro" id="IPR047230">
    <property type="entry name" value="CLOCK-like"/>
</dbReference>
<dbReference type="Pfam" id="PF00989">
    <property type="entry name" value="PAS"/>
    <property type="match status" value="1"/>
</dbReference>
<dbReference type="InterPro" id="IPR000014">
    <property type="entry name" value="PAS"/>
</dbReference>
<reference evidence="6 7" key="1">
    <citation type="journal article" date="2020" name="Nature">
        <title>Six reference-quality genomes reveal evolution of bat adaptations.</title>
        <authorList>
            <person name="Jebb D."/>
            <person name="Huang Z."/>
            <person name="Pippel M."/>
            <person name="Hughes G.M."/>
            <person name="Lavrichenko K."/>
            <person name="Devanna P."/>
            <person name="Winkler S."/>
            <person name="Jermiin L.S."/>
            <person name="Skirmuntt E.C."/>
            <person name="Katzourakis A."/>
            <person name="Burkitt-Gray L."/>
            <person name="Ray D.A."/>
            <person name="Sullivan K.A.M."/>
            <person name="Roscito J.G."/>
            <person name="Kirilenko B.M."/>
            <person name="Davalos L.M."/>
            <person name="Corthals A.P."/>
            <person name="Power M.L."/>
            <person name="Jones G."/>
            <person name="Ransome R.D."/>
            <person name="Dechmann D.K.N."/>
            <person name="Locatelli A.G."/>
            <person name="Puechmaille S.J."/>
            <person name="Fedrigo O."/>
            <person name="Jarvis E.D."/>
            <person name="Hiller M."/>
            <person name="Vernes S.C."/>
            <person name="Myers E.W."/>
            <person name="Teeling E.C."/>
        </authorList>
    </citation>
    <scope>NUCLEOTIDE SEQUENCE [LARGE SCALE GENOMIC DNA]</scope>
    <source>
        <strain evidence="6">MMolMol1</strain>
        <tissue evidence="6">Muscle</tissue>
    </source>
</reference>
<evidence type="ECO:0000259" key="5">
    <source>
        <dbReference type="PROSITE" id="PS50112"/>
    </source>
</evidence>
<dbReference type="AlphaFoldDB" id="A0A7J8J846"/>
<name>A0A7J8J846_MOLMO</name>
<organism evidence="6 7">
    <name type="scientific">Molossus molossus</name>
    <name type="common">Pallas' mastiff bat</name>
    <name type="synonym">Vespertilio molossus</name>
    <dbReference type="NCBI Taxonomy" id="27622"/>
    <lineage>
        <taxon>Eukaryota</taxon>
        <taxon>Metazoa</taxon>
        <taxon>Chordata</taxon>
        <taxon>Craniata</taxon>
        <taxon>Vertebrata</taxon>
        <taxon>Euteleostomi</taxon>
        <taxon>Mammalia</taxon>
        <taxon>Eutheria</taxon>
        <taxon>Laurasiatheria</taxon>
        <taxon>Chiroptera</taxon>
        <taxon>Yangochiroptera</taxon>
        <taxon>Molossidae</taxon>
        <taxon>Molossus</taxon>
    </lineage>
</organism>
<sequence length="657" mass="74120">MDKDKREDKKRDAPNVAETKKKDQFKSLFAQLRALLQTHGYPVKGDREKKLQSTSALSQKKEDQVNPETSKEISNWIPSFHSYEDFNRRTLQSLGGFIIILSTDGVIISVAENISSLLGYLPDEIVGKKLLSLLPDQEKREVFQKICLKFPVSNSEKHMEFCCHLKRGNLQSGGNLTYEYAKFILTIKDISDEPVVLLSRFFPSPNYIESSTTQLPLEDRFYIVGTVCILRAQTLRELLTVQETSEDIEIIELSDKDNSSILINVQDQRTSSGMEPLPAESAVVALKDQVDIVEAEQYGLQESAHIPCDINISSPETTQSSATSSLQHHELEPEVEEVDNMGEVEQVAQRMDQMNEMEKMEQEPLKIPPLVAAYINKREMELMKKFRKHLEKTTQMLQADIRNQKAALEMMKEQLNTLQGSKFQMQPTTLHHVDSYEPQFLEPAPKKQCTKQMETSFTDPSETKRFRVSHSSHSLKFSELFKEPCNASTQIQSIDVPLQLAAEQQDNNLGGQEDKSQSFIPEDQQEQNLLPLAYSPNSEMISSASFSQSPTTSDSDSITLETIQDYIRLWQLPSDEQNHVNLQVNTWPCSEEDQSTGSEPRVTCYFSCHRVQVGQQALAPEAEAQGPSGSSASQDPTENPPNQISCDLPAEQSNSDG</sequence>
<dbReference type="PROSITE" id="PS50112">
    <property type="entry name" value="PAS"/>
    <property type="match status" value="1"/>
</dbReference>
<protein>
    <recommendedName>
        <fullName evidence="5">PAS domain-containing protein</fullName>
    </recommendedName>
</protein>
<evidence type="ECO:0000256" key="1">
    <source>
        <dbReference type="ARBA" id="ARBA00023108"/>
    </source>
</evidence>
<gene>
    <name evidence="6" type="ORF">HJG59_013853</name>
</gene>
<dbReference type="PANTHER" id="PTHR46055:SF4">
    <property type="entry name" value="CIRCADIAN CLOCK PROTEIN PASD1"/>
    <property type="match status" value="1"/>
</dbReference>
<dbReference type="NCBIfam" id="TIGR00229">
    <property type="entry name" value="sensory_box"/>
    <property type="match status" value="1"/>
</dbReference>
<feature type="domain" description="PAS" evidence="5">
    <location>
        <begin position="83"/>
        <end position="155"/>
    </location>
</feature>
<evidence type="ECO:0000256" key="4">
    <source>
        <dbReference type="SAM" id="MobiDB-lite"/>
    </source>
</evidence>
<evidence type="ECO:0000313" key="6">
    <source>
        <dbReference type="EMBL" id="KAF6492711.1"/>
    </source>
</evidence>
<proteinExistence type="predicted"/>
<feature type="compositionally biased region" description="Polar residues" evidence="4">
    <location>
        <begin position="627"/>
        <end position="657"/>
    </location>
</feature>
<dbReference type="CDD" id="cd00130">
    <property type="entry name" value="PAS"/>
    <property type="match status" value="1"/>
</dbReference>
<feature type="region of interest" description="Disordered" evidence="4">
    <location>
        <begin position="40"/>
        <end position="69"/>
    </location>
</feature>
<feature type="region of interest" description="Disordered" evidence="4">
    <location>
        <begin position="617"/>
        <end position="657"/>
    </location>
</feature>
<dbReference type="GO" id="GO:1990513">
    <property type="term" value="C:CLOCK-BMAL transcription complex"/>
    <property type="evidence" value="ECO:0007669"/>
    <property type="project" value="TreeGrafter"/>
</dbReference>
<dbReference type="Gene3D" id="3.30.450.20">
    <property type="entry name" value="PAS domain"/>
    <property type="match status" value="1"/>
</dbReference>
<dbReference type="InterPro" id="IPR013767">
    <property type="entry name" value="PAS_fold"/>
</dbReference>
<dbReference type="SUPFAM" id="SSF55785">
    <property type="entry name" value="PYP-like sensor domain (PAS domain)"/>
    <property type="match status" value="1"/>
</dbReference>
<evidence type="ECO:0000313" key="7">
    <source>
        <dbReference type="Proteomes" id="UP000550707"/>
    </source>
</evidence>
<accession>A0A7J8J846</accession>
<evidence type="ECO:0000256" key="3">
    <source>
        <dbReference type="SAM" id="Coils"/>
    </source>
</evidence>
<keyword evidence="2" id="KW-0539">Nucleus</keyword>
<dbReference type="SMART" id="SM00091">
    <property type="entry name" value="PAS"/>
    <property type="match status" value="1"/>
</dbReference>
<evidence type="ECO:0000256" key="2">
    <source>
        <dbReference type="ARBA" id="ARBA00023242"/>
    </source>
</evidence>
<dbReference type="GO" id="GO:0042754">
    <property type="term" value="P:negative regulation of circadian rhythm"/>
    <property type="evidence" value="ECO:0007669"/>
    <property type="project" value="TreeGrafter"/>
</dbReference>
<dbReference type="InParanoid" id="A0A7J8J846"/>